<evidence type="ECO:0000313" key="3">
    <source>
        <dbReference type="EMBL" id="TKA29127.1"/>
    </source>
</evidence>
<reference evidence="3 4" key="1">
    <citation type="submission" date="2017-03" db="EMBL/GenBank/DDBJ databases">
        <title>Genomes of endolithic fungi from Antarctica.</title>
        <authorList>
            <person name="Coleine C."/>
            <person name="Masonjones S."/>
            <person name="Stajich J.E."/>
        </authorList>
    </citation>
    <scope>NUCLEOTIDE SEQUENCE [LARGE SCALE GENOMIC DNA]</scope>
    <source>
        <strain evidence="3 4">CCFEE 6315</strain>
    </source>
</reference>
<name>A0A4U0U2P1_9PEZI</name>
<dbReference type="Proteomes" id="UP000308549">
    <property type="component" value="Unassembled WGS sequence"/>
</dbReference>
<organism evidence="3 4">
    <name type="scientific">Salinomyces thailandicus</name>
    <dbReference type="NCBI Taxonomy" id="706561"/>
    <lineage>
        <taxon>Eukaryota</taxon>
        <taxon>Fungi</taxon>
        <taxon>Dikarya</taxon>
        <taxon>Ascomycota</taxon>
        <taxon>Pezizomycotina</taxon>
        <taxon>Dothideomycetes</taxon>
        <taxon>Dothideomycetidae</taxon>
        <taxon>Mycosphaerellales</taxon>
        <taxon>Teratosphaeriaceae</taxon>
        <taxon>Salinomyces</taxon>
    </lineage>
</organism>
<keyword evidence="1" id="KW-0175">Coiled coil</keyword>
<feature type="region of interest" description="Disordered" evidence="2">
    <location>
        <begin position="224"/>
        <end position="306"/>
    </location>
</feature>
<evidence type="ECO:0000256" key="1">
    <source>
        <dbReference type="SAM" id="Coils"/>
    </source>
</evidence>
<protein>
    <submittedName>
        <fullName evidence="3">Uncharacterized protein</fullName>
    </submittedName>
</protein>
<feature type="compositionally biased region" description="Pro residues" evidence="2">
    <location>
        <begin position="118"/>
        <end position="127"/>
    </location>
</feature>
<feature type="compositionally biased region" description="Acidic residues" evidence="2">
    <location>
        <begin position="234"/>
        <end position="249"/>
    </location>
</feature>
<dbReference type="AlphaFoldDB" id="A0A4U0U2P1"/>
<evidence type="ECO:0000256" key="2">
    <source>
        <dbReference type="SAM" id="MobiDB-lite"/>
    </source>
</evidence>
<feature type="coiled-coil region" evidence="1">
    <location>
        <begin position="67"/>
        <end position="94"/>
    </location>
</feature>
<feature type="compositionally biased region" description="Acidic residues" evidence="2">
    <location>
        <begin position="264"/>
        <end position="276"/>
    </location>
</feature>
<feature type="region of interest" description="Disordered" evidence="2">
    <location>
        <begin position="100"/>
        <end position="127"/>
    </location>
</feature>
<dbReference type="EMBL" id="NAJL01000015">
    <property type="protein sequence ID" value="TKA29127.1"/>
    <property type="molecule type" value="Genomic_DNA"/>
</dbReference>
<comment type="caution">
    <text evidence="3">The sequence shown here is derived from an EMBL/GenBank/DDBJ whole genome shotgun (WGS) entry which is preliminary data.</text>
</comment>
<gene>
    <name evidence="3" type="ORF">B0A50_03637</name>
</gene>
<accession>A0A4U0U2P1</accession>
<proteinExistence type="predicted"/>
<sequence length="306" mass="33827">MTSSRPSQLDLLATLRTAFTSLQTTLTDTRAELHTAQRQNANSLPLDQVMKWQNSTDVFTTLLMRQLLEAKTEIETLGNQITGLENQLTAATAAHVAAASPSPATPAAPHCRTFHSPSPSPFPPPPPPSHNVEVVVDEATIIARARAVWYEEHVTAMRHFAAARDAELARFEEEGLKRGERHRLFVRALRASLEGEVRSAWRNAQGFWVRALRAEERLWEVEGRGRVGGGGGEGEGEGERDDGDDDDDVSAATAELGRVYVSGEGEEDEEDEDEGEHEEKRKQSEGTESESDYSDQQYYRSDGVSR</sequence>
<feature type="compositionally biased region" description="Low complexity" evidence="2">
    <location>
        <begin position="100"/>
        <end position="110"/>
    </location>
</feature>
<keyword evidence="4" id="KW-1185">Reference proteome</keyword>
<evidence type="ECO:0000313" key="4">
    <source>
        <dbReference type="Proteomes" id="UP000308549"/>
    </source>
</evidence>